<protein>
    <submittedName>
        <fullName evidence="1">Predicted nucleotidyltransferase</fullName>
    </submittedName>
</protein>
<keyword evidence="1" id="KW-0808">Transferase</keyword>
<dbReference type="OrthoDB" id="9796845at2"/>
<dbReference type="InterPro" id="IPR018775">
    <property type="entry name" value="RlaP"/>
</dbReference>
<dbReference type="AlphaFoldDB" id="A0A380MUC3"/>
<evidence type="ECO:0000313" key="2">
    <source>
        <dbReference type="Proteomes" id="UP000254601"/>
    </source>
</evidence>
<sequence>MHSVIEEKLKALAISENIHFLWVVESGSRAWGFASPDSDYDVRGIYIRPPDEYLKIEKPKDTFEWIENHWFDIGAWDLQKSLRLLWKSNAALLEWTHSPIVYLQDTTFIDEWRWLLSDVIQAAPLLHHYRGIAKHSLYGLTLEEPIRLKK</sequence>
<dbReference type="Proteomes" id="UP000254601">
    <property type="component" value="Unassembled WGS sequence"/>
</dbReference>
<dbReference type="EMBL" id="UHIC01000001">
    <property type="protein sequence ID" value="SUO95523.1"/>
    <property type="molecule type" value="Genomic_DNA"/>
</dbReference>
<reference evidence="1 2" key="1">
    <citation type="submission" date="2018-06" db="EMBL/GenBank/DDBJ databases">
        <authorList>
            <consortium name="Pathogen Informatics"/>
            <person name="Doyle S."/>
        </authorList>
    </citation>
    <scope>NUCLEOTIDE SEQUENCE [LARGE SCALE GENOMIC DNA]</scope>
    <source>
        <strain evidence="1 2">NCTC13337</strain>
    </source>
</reference>
<dbReference type="GO" id="GO:0016740">
    <property type="term" value="F:transferase activity"/>
    <property type="evidence" value="ECO:0007669"/>
    <property type="project" value="UniProtKB-KW"/>
</dbReference>
<proteinExistence type="predicted"/>
<gene>
    <name evidence="1" type="ORF">NCTC13337_01422</name>
</gene>
<keyword evidence="2" id="KW-1185">Reference proteome</keyword>
<accession>A0A380MUC3</accession>
<dbReference type="PANTHER" id="PTHR34817:SF2">
    <property type="entry name" value="NUCLEOTIDYLTRANSFERASE"/>
    <property type="match status" value="1"/>
</dbReference>
<evidence type="ECO:0000313" key="1">
    <source>
        <dbReference type="EMBL" id="SUO95523.1"/>
    </source>
</evidence>
<name>A0A380MUC3_9GAMM</name>
<dbReference type="Pfam" id="PF10127">
    <property type="entry name" value="RlaP"/>
    <property type="match status" value="1"/>
</dbReference>
<organism evidence="1 2">
    <name type="scientific">Suttonella ornithocola</name>
    <dbReference type="NCBI Taxonomy" id="279832"/>
    <lineage>
        <taxon>Bacteria</taxon>
        <taxon>Pseudomonadati</taxon>
        <taxon>Pseudomonadota</taxon>
        <taxon>Gammaproteobacteria</taxon>
        <taxon>Cardiobacteriales</taxon>
        <taxon>Cardiobacteriaceae</taxon>
        <taxon>Suttonella</taxon>
    </lineage>
</organism>
<dbReference type="PANTHER" id="PTHR34817">
    <property type="entry name" value="NUCLEOTIDYLTRANSFERASE"/>
    <property type="match status" value="1"/>
</dbReference>